<dbReference type="InterPro" id="IPR014001">
    <property type="entry name" value="Helicase_ATP-bd"/>
</dbReference>
<dbReference type="Pfam" id="PF00270">
    <property type="entry name" value="DEAD"/>
    <property type="match status" value="2"/>
</dbReference>
<dbReference type="KEGG" id="cdet:87943553"/>
<evidence type="ECO:0000256" key="5">
    <source>
        <dbReference type="ARBA" id="ARBA00022884"/>
    </source>
</evidence>
<feature type="domain" description="Helicase C-terminal" evidence="9">
    <location>
        <begin position="705"/>
        <end position="853"/>
    </location>
</feature>
<keyword evidence="2 6" id="KW-0378">Hydrolase</keyword>
<dbReference type="GeneID" id="87943553"/>
<dbReference type="SMART" id="SM00487">
    <property type="entry name" value="DEXDc"/>
    <property type="match status" value="1"/>
</dbReference>
<proteinExistence type="inferred from homology"/>
<feature type="compositionally biased region" description="Acidic residues" evidence="7">
    <location>
        <begin position="666"/>
        <end position="684"/>
    </location>
</feature>
<comment type="function">
    <text evidence="6">RNA helicase.</text>
</comment>
<reference evidence="11" key="1">
    <citation type="journal article" date="2023" name="bioRxiv">
        <title>Complete genome of the Medicago anthracnose fungus, Colletotrichum destructivum, reveals a mini-chromosome-like region within a core chromosome.</title>
        <authorList>
            <person name="Lapalu N."/>
            <person name="Simon A."/>
            <person name="Lu A."/>
            <person name="Plaumann P.-L."/>
            <person name="Amselem J."/>
            <person name="Pigne S."/>
            <person name="Auger A."/>
            <person name="Koch C."/>
            <person name="Dallery J.-F."/>
            <person name="O'Connell R.J."/>
        </authorList>
    </citation>
    <scope>NUCLEOTIDE SEQUENCE [LARGE SCALE GENOMIC DNA]</scope>
    <source>
        <strain evidence="11">CBS 520.97</strain>
    </source>
</reference>
<dbReference type="Proteomes" id="UP001322277">
    <property type="component" value="Chromosome 4"/>
</dbReference>
<dbReference type="PROSITE" id="PS00039">
    <property type="entry name" value="DEAD_ATP_HELICASE"/>
    <property type="match status" value="1"/>
</dbReference>
<dbReference type="PANTHER" id="PTHR24031">
    <property type="entry name" value="RNA HELICASE"/>
    <property type="match status" value="1"/>
</dbReference>
<dbReference type="EMBL" id="CP137308">
    <property type="protein sequence ID" value="WQF82036.1"/>
    <property type="molecule type" value="Genomic_DNA"/>
</dbReference>
<dbReference type="Pfam" id="PF00271">
    <property type="entry name" value="Helicase_C"/>
    <property type="match status" value="1"/>
</dbReference>
<evidence type="ECO:0000313" key="10">
    <source>
        <dbReference type="EMBL" id="WQF82036.1"/>
    </source>
</evidence>
<feature type="domain" description="Helicase ATP-binding" evidence="8">
    <location>
        <begin position="336"/>
        <end position="579"/>
    </location>
</feature>
<keyword evidence="3 6" id="KW-0347">Helicase</keyword>
<evidence type="ECO:0000256" key="3">
    <source>
        <dbReference type="ARBA" id="ARBA00022806"/>
    </source>
</evidence>
<feature type="compositionally biased region" description="Low complexity" evidence="7">
    <location>
        <begin position="685"/>
        <end position="701"/>
    </location>
</feature>
<feature type="compositionally biased region" description="Low complexity" evidence="7">
    <location>
        <begin position="647"/>
        <end position="658"/>
    </location>
</feature>
<dbReference type="RefSeq" id="XP_062779260.1">
    <property type="nucleotide sequence ID" value="XM_062923209.1"/>
</dbReference>
<feature type="compositionally biased region" description="Polar residues" evidence="7">
    <location>
        <begin position="68"/>
        <end position="80"/>
    </location>
</feature>
<name>A0AAX4IG00_9PEZI</name>
<dbReference type="InterPro" id="IPR000629">
    <property type="entry name" value="RNA-helicase_DEAD-box_CS"/>
</dbReference>
<keyword evidence="5 6" id="KW-0694">RNA-binding</keyword>
<keyword evidence="4 6" id="KW-0067">ATP-binding</keyword>
<comment type="similarity">
    <text evidence="6">Belongs to the DEAD box helicase family.</text>
</comment>
<dbReference type="AlphaFoldDB" id="A0AAX4IG00"/>
<sequence>MYARYVPSKKNQEAPKPAELSPPPPTPPAPAPSSIPTDDGLVTGGSTASPYARFVPSKSSKPRSSLSNVTTANADDSLSPATKRKHQVSAGAEEEAPAKRKKSRRSEDGVGSDEDTATPKKSKKEKKIKTSGQDFALVDDADAMDTRDDEPRATETQETGAEENKMQKKKKKKRASDAANSDTIDEENDSPTKKDKSKKKKKNRDDAGDEEEEQEQDKVDVRHKAVLAKATKYLKKSAEAAQAGVPEKLDVDDAEQVEEEHGLEPLPQPEPASVDASKPSYETLPHWLAAPIRVAPDTRTPFVDIGINPKAAQILEARGFRDAFAVQTAAVPLLLPSCKHRQGDLLVAAATGSGKTLAYALPIVRDLSQSTVTRLRALVVLPTRELVKQAQEVFELCAGAFDGRDQKRVRVGVSVGSQQLRHEQAALVERNERYDPEAYRAAHQRELDAWKEVEESTTDADDDTAVASSLPDHVVNYASRVDVLICTPGRLVEHINLTPGFSLDYVRWLVVDEADKLLAQSFQGWLDVVMPKLRTDDKFSARDFPDSNLSGVRKVVLSATLTRDLSLLSGLQLRRPQLIVLEGDQADGTAPIAEHTLPTLLKESAIRVHDANLKPLYLIDLLLGGHLMSETASKSLSTTPAAHEDGSSSSSSDSSSDASSEKSSDSESDSDTSSDSDSDSDSDSSSDSSSDASSEAAAGTSKPKTARTLFQTTALIFTKSNESALRLSRLISLLHPSLAPSIATLTSTQKTSDRRRALRAFAGRRLRLLVASDLVARGIDLPLLDNVVNYDLPASAAGYVHRVGRTARAGRAGAAWTLVEDGESGWFWGRIAKPSSGIRRAAKVDRLRIGDPDTGGFGDDRVREYEEALEKLGKEAGEARRHR</sequence>
<feature type="region of interest" description="Disordered" evidence="7">
    <location>
        <begin position="634"/>
        <end position="704"/>
    </location>
</feature>
<evidence type="ECO:0000256" key="4">
    <source>
        <dbReference type="ARBA" id="ARBA00022840"/>
    </source>
</evidence>
<dbReference type="InterPro" id="IPR011545">
    <property type="entry name" value="DEAD/DEAH_box_helicase_dom"/>
</dbReference>
<comment type="catalytic activity">
    <reaction evidence="6">
        <text>ATP + H2O = ADP + phosphate + H(+)</text>
        <dbReference type="Rhea" id="RHEA:13065"/>
        <dbReference type="ChEBI" id="CHEBI:15377"/>
        <dbReference type="ChEBI" id="CHEBI:15378"/>
        <dbReference type="ChEBI" id="CHEBI:30616"/>
        <dbReference type="ChEBI" id="CHEBI:43474"/>
        <dbReference type="ChEBI" id="CHEBI:456216"/>
        <dbReference type="EC" id="3.6.4.13"/>
    </reaction>
</comment>
<keyword evidence="11" id="KW-1185">Reference proteome</keyword>
<accession>A0AAX4IG00</accession>
<dbReference type="PROSITE" id="PS51194">
    <property type="entry name" value="HELICASE_CTER"/>
    <property type="match status" value="1"/>
</dbReference>
<dbReference type="SMART" id="SM00490">
    <property type="entry name" value="HELICc"/>
    <property type="match status" value="1"/>
</dbReference>
<evidence type="ECO:0000256" key="6">
    <source>
        <dbReference type="RuleBase" id="RU365068"/>
    </source>
</evidence>
<dbReference type="GO" id="GO:0016787">
    <property type="term" value="F:hydrolase activity"/>
    <property type="evidence" value="ECO:0007669"/>
    <property type="project" value="UniProtKB-KW"/>
</dbReference>
<evidence type="ECO:0000256" key="7">
    <source>
        <dbReference type="SAM" id="MobiDB-lite"/>
    </source>
</evidence>
<dbReference type="PROSITE" id="PS51192">
    <property type="entry name" value="HELICASE_ATP_BIND_1"/>
    <property type="match status" value="1"/>
</dbReference>
<dbReference type="SUPFAM" id="SSF52540">
    <property type="entry name" value="P-loop containing nucleoside triphosphate hydrolases"/>
    <property type="match status" value="1"/>
</dbReference>
<evidence type="ECO:0000259" key="9">
    <source>
        <dbReference type="PROSITE" id="PS51194"/>
    </source>
</evidence>
<protein>
    <recommendedName>
        <fullName evidence="6">ATP-dependent RNA helicase</fullName>
        <ecNumber evidence="6">3.6.4.13</ecNumber>
    </recommendedName>
</protein>
<comment type="domain">
    <text evidence="6">The Q motif is unique to and characteristic of the DEAD box family of RNA helicases and controls ATP binding and hydrolysis.</text>
</comment>
<gene>
    <name evidence="10" type="ORF">CDEST_07050</name>
</gene>
<dbReference type="CDD" id="cd17956">
    <property type="entry name" value="DEADc_DDX51"/>
    <property type="match status" value="1"/>
</dbReference>
<dbReference type="InterPro" id="IPR027417">
    <property type="entry name" value="P-loop_NTPase"/>
</dbReference>
<evidence type="ECO:0000259" key="8">
    <source>
        <dbReference type="PROSITE" id="PS51192"/>
    </source>
</evidence>
<evidence type="ECO:0000256" key="1">
    <source>
        <dbReference type="ARBA" id="ARBA00022741"/>
    </source>
</evidence>
<keyword evidence="1 6" id="KW-0547">Nucleotide-binding</keyword>
<dbReference type="InterPro" id="IPR001650">
    <property type="entry name" value="Helicase_C-like"/>
</dbReference>
<dbReference type="GO" id="GO:0003724">
    <property type="term" value="F:RNA helicase activity"/>
    <property type="evidence" value="ECO:0007669"/>
    <property type="project" value="UniProtKB-EC"/>
</dbReference>
<feature type="compositionally biased region" description="Basic and acidic residues" evidence="7">
    <location>
        <begin position="144"/>
        <end position="155"/>
    </location>
</feature>
<dbReference type="Gene3D" id="3.40.50.300">
    <property type="entry name" value="P-loop containing nucleotide triphosphate hydrolases"/>
    <property type="match status" value="2"/>
</dbReference>
<dbReference type="GO" id="GO:0003723">
    <property type="term" value="F:RNA binding"/>
    <property type="evidence" value="ECO:0007669"/>
    <property type="project" value="UniProtKB-UniRule"/>
</dbReference>
<feature type="region of interest" description="Disordered" evidence="7">
    <location>
        <begin position="254"/>
        <end position="278"/>
    </location>
</feature>
<feature type="compositionally biased region" description="Pro residues" evidence="7">
    <location>
        <begin position="20"/>
        <end position="33"/>
    </location>
</feature>
<dbReference type="GO" id="GO:0005524">
    <property type="term" value="F:ATP binding"/>
    <property type="evidence" value="ECO:0007669"/>
    <property type="project" value="UniProtKB-UniRule"/>
</dbReference>
<organism evidence="10 11">
    <name type="scientific">Colletotrichum destructivum</name>
    <dbReference type="NCBI Taxonomy" id="34406"/>
    <lineage>
        <taxon>Eukaryota</taxon>
        <taxon>Fungi</taxon>
        <taxon>Dikarya</taxon>
        <taxon>Ascomycota</taxon>
        <taxon>Pezizomycotina</taxon>
        <taxon>Sordariomycetes</taxon>
        <taxon>Hypocreomycetidae</taxon>
        <taxon>Glomerellales</taxon>
        <taxon>Glomerellaceae</taxon>
        <taxon>Colletotrichum</taxon>
        <taxon>Colletotrichum destructivum species complex</taxon>
    </lineage>
</organism>
<feature type="compositionally biased region" description="Basic residues" evidence="7">
    <location>
        <begin position="120"/>
        <end position="129"/>
    </location>
</feature>
<evidence type="ECO:0000313" key="11">
    <source>
        <dbReference type="Proteomes" id="UP001322277"/>
    </source>
</evidence>
<feature type="region of interest" description="Disordered" evidence="7">
    <location>
        <begin position="1"/>
        <end position="223"/>
    </location>
</feature>
<dbReference type="EC" id="3.6.4.13" evidence="6"/>
<feature type="compositionally biased region" description="Low complexity" evidence="7">
    <location>
        <begin position="56"/>
        <end position="67"/>
    </location>
</feature>
<evidence type="ECO:0000256" key="2">
    <source>
        <dbReference type="ARBA" id="ARBA00022801"/>
    </source>
</evidence>